<evidence type="ECO:0000256" key="1">
    <source>
        <dbReference type="SAM" id="SignalP"/>
    </source>
</evidence>
<reference evidence="2 3" key="1">
    <citation type="submission" date="2018-12" db="EMBL/GenBank/DDBJ databases">
        <title>bacterium Hansschlegelia zhihuaiae S113.</title>
        <authorList>
            <person name="He J."/>
        </authorList>
    </citation>
    <scope>NUCLEOTIDE SEQUENCE [LARGE SCALE GENOMIC DNA]</scope>
    <source>
        <strain evidence="2 3">S 113</strain>
    </source>
</reference>
<feature type="signal peptide" evidence="1">
    <location>
        <begin position="1"/>
        <end position="24"/>
    </location>
</feature>
<feature type="chain" id="PRO_5020314820" evidence="1">
    <location>
        <begin position="25"/>
        <end position="262"/>
    </location>
</feature>
<sequence length="262" mass="27259">MRILRSFSTMSTALCLAFASTAWAAETFPKAPPGAGLPSPPAAYAPNPLNLIYTPIQPCRAFGSAQILINQTKNFKISGPGSFASQGGPNAGCGIPASAKAVSISLSARSASTGNLAAFAQGTPRPGVNSASFVANQTQTVGSIVALGSTGQISINVSKTATLYGDVTGYYEPQIEALININGGIYSGGPRVLSATLLSTGSYAVTIDRDVAFCAPRAQAYTYGYETHAYAFNGNTINVYVFNREEGTTVLKNDYFYLTVTC</sequence>
<protein>
    <submittedName>
        <fullName evidence="2">Uncharacterized protein</fullName>
    </submittedName>
</protein>
<dbReference type="AlphaFoldDB" id="A0A4V1KHS6"/>
<evidence type="ECO:0000313" key="2">
    <source>
        <dbReference type="EMBL" id="RXF68222.1"/>
    </source>
</evidence>
<accession>A0A4V1KHS6</accession>
<comment type="caution">
    <text evidence="2">The sequence shown here is derived from an EMBL/GenBank/DDBJ whole genome shotgun (WGS) entry which is preliminary data.</text>
</comment>
<dbReference type="OrthoDB" id="6057456at2"/>
<dbReference type="EMBL" id="RYFI01000027">
    <property type="protein sequence ID" value="RXF68222.1"/>
    <property type="molecule type" value="Genomic_DNA"/>
</dbReference>
<keyword evidence="1" id="KW-0732">Signal</keyword>
<proteinExistence type="predicted"/>
<gene>
    <name evidence="2" type="ORF">EK403_20165</name>
</gene>
<dbReference type="RefSeq" id="WP_128779258.1">
    <property type="nucleotide sequence ID" value="NZ_RYFI01000027.1"/>
</dbReference>
<keyword evidence="3" id="KW-1185">Reference proteome</keyword>
<dbReference type="Proteomes" id="UP000289708">
    <property type="component" value="Unassembled WGS sequence"/>
</dbReference>
<organism evidence="2 3">
    <name type="scientific">Hansschlegelia zhihuaiae</name>
    <dbReference type="NCBI Taxonomy" id="405005"/>
    <lineage>
        <taxon>Bacteria</taxon>
        <taxon>Pseudomonadati</taxon>
        <taxon>Pseudomonadota</taxon>
        <taxon>Alphaproteobacteria</taxon>
        <taxon>Hyphomicrobiales</taxon>
        <taxon>Methylopilaceae</taxon>
        <taxon>Hansschlegelia</taxon>
    </lineage>
</organism>
<evidence type="ECO:0000313" key="3">
    <source>
        <dbReference type="Proteomes" id="UP000289708"/>
    </source>
</evidence>
<name>A0A4V1KHS6_9HYPH</name>